<evidence type="ECO:0000256" key="8">
    <source>
        <dbReference type="ARBA" id="ARBA00023274"/>
    </source>
</evidence>
<keyword evidence="4" id="KW-0963">Cytoplasm</keyword>
<comment type="similarity">
    <text evidence="3">Belongs to the SRP68 family.</text>
</comment>
<gene>
    <name evidence="10" type="ORF">ROZALSC1DRAFT_22144</name>
</gene>
<dbReference type="GO" id="GO:0005047">
    <property type="term" value="F:signal recognition particle binding"/>
    <property type="evidence" value="ECO:0007669"/>
    <property type="project" value="InterPro"/>
</dbReference>
<organism evidence="10 11">
    <name type="scientific">Rozella allomycis (strain CSF55)</name>
    <dbReference type="NCBI Taxonomy" id="988480"/>
    <lineage>
        <taxon>Eukaryota</taxon>
        <taxon>Fungi</taxon>
        <taxon>Fungi incertae sedis</taxon>
        <taxon>Cryptomycota</taxon>
        <taxon>Cryptomycota incertae sedis</taxon>
        <taxon>Rozella</taxon>
    </lineage>
</organism>
<keyword evidence="5" id="KW-0694">RNA-binding</keyword>
<evidence type="ECO:0000256" key="1">
    <source>
        <dbReference type="ARBA" id="ARBA00004496"/>
    </source>
</evidence>
<dbReference type="GO" id="GO:0030942">
    <property type="term" value="F:endoplasmic reticulum signal peptide binding"/>
    <property type="evidence" value="ECO:0007669"/>
    <property type="project" value="InterPro"/>
</dbReference>
<dbReference type="PANTHER" id="PTHR12860">
    <property type="entry name" value="SIGNAL RECOGNITION PARTICLE 68 KDA PROTEIN"/>
    <property type="match status" value="1"/>
</dbReference>
<dbReference type="Pfam" id="PF16969">
    <property type="entry name" value="SRP68"/>
    <property type="match status" value="2"/>
</dbReference>
<keyword evidence="8" id="KW-0687">Ribonucleoprotein</keyword>
<evidence type="ECO:0000256" key="6">
    <source>
        <dbReference type="ARBA" id="ARBA00023135"/>
    </source>
</evidence>
<dbReference type="GO" id="GO:0005730">
    <property type="term" value="C:nucleolus"/>
    <property type="evidence" value="ECO:0007669"/>
    <property type="project" value="UniProtKB-SubCell"/>
</dbReference>
<evidence type="ECO:0000313" key="11">
    <source>
        <dbReference type="Proteomes" id="UP000281549"/>
    </source>
</evidence>
<protein>
    <recommendedName>
        <fullName evidence="9">Signal recognition particle subunit SRP68</fullName>
    </recommendedName>
</protein>
<evidence type="ECO:0000256" key="4">
    <source>
        <dbReference type="ARBA" id="ARBA00022490"/>
    </source>
</evidence>
<proteinExistence type="inferred from homology"/>
<dbReference type="InterPro" id="IPR026258">
    <property type="entry name" value="SRP68"/>
</dbReference>
<dbReference type="Gene3D" id="1.10.3450.40">
    <property type="entry name" value="Signal recognition particle, SRP68 subunit, RNA-binding domain"/>
    <property type="match status" value="1"/>
</dbReference>
<dbReference type="InterPro" id="IPR038253">
    <property type="entry name" value="SRP68_N_sf"/>
</dbReference>
<evidence type="ECO:0000313" key="10">
    <source>
        <dbReference type="EMBL" id="RKP19614.1"/>
    </source>
</evidence>
<evidence type="ECO:0000256" key="7">
    <source>
        <dbReference type="ARBA" id="ARBA00023242"/>
    </source>
</evidence>
<keyword evidence="6" id="KW-0733">Signal recognition particle</keyword>
<sequence length="432" mass="49932">MTFNVIALFEAERHWAYAMELKKDSQTEPRKRHHLKRKMKRAVDAATFFEKISKESTITDANFKLHAQAYAFWMRGNASVEEKQWQKGREFYMTAKTIYEALKVSSSNDQLLCLEKRLEEMEPLIRLCVYQLNKSETDLNQLVDAEMSLENGLIDDQVQQLILESQNAANENVYSFSFANKNFTTREQKTIKYLAAGDLIVKDIENVPHNEAKLKLFDLLISNYLDGIKVSSGDSKTFLLFKKAIASISRCLTLAKSRESNCKWKEIVRLMDISIQNLEEIKGLDYIKNDPLMFDATDAKIFQFKANRCYAIAQFYSSQESYREAMAMLERAENHFKAGHNKILPIDQLFPGLEDRIQSELLKCNVKFQIAEEKKNQLVTSSIDDLSLSDDGSPKTTWTNTWKKLTQNIFKSLNSLHLYSLFLASRSYTTLL</sequence>
<dbReference type="GO" id="GO:0006614">
    <property type="term" value="P:SRP-dependent cotranslational protein targeting to membrane"/>
    <property type="evidence" value="ECO:0007669"/>
    <property type="project" value="InterPro"/>
</dbReference>
<evidence type="ECO:0000256" key="5">
    <source>
        <dbReference type="ARBA" id="ARBA00022884"/>
    </source>
</evidence>
<name>A0A4P9YJL8_ROZAC</name>
<dbReference type="GO" id="GO:0005786">
    <property type="term" value="C:signal recognition particle, endoplasmic reticulum targeting"/>
    <property type="evidence" value="ECO:0007669"/>
    <property type="project" value="UniProtKB-KW"/>
</dbReference>
<comment type="subcellular location">
    <subcellularLocation>
        <location evidence="1">Cytoplasm</location>
    </subcellularLocation>
    <subcellularLocation>
        <location evidence="2">Nucleus</location>
        <location evidence="2">Nucleolus</location>
    </subcellularLocation>
</comment>
<evidence type="ECO:0000256" key="3">
    <source>
        <dbReference type="ARBA" id="ARBA00009352"/>
    </source>
</evidence>
<dbReference type="EMBL" id="ML005194">
    <property type="protein sequence ID" value="RKP19614.1"/>
    <property type="molecule type" value="Genomic_DNA"/>
</dbReference>
<dbReference type="Proteomes" id="UP000281549">
    <property type="component" value="Unassembled WGS sequence"/>
</dbReference>
<keyword evidence="7" id="KW-0539">Nucleus</keyword>
<dbReference type="GO" id="GO:0008312">
    <property type="term" value="F:7S RNA binding"/>
    <property type="evidence" value="ECO:0007669"/>
    <property type="project" value="InterPro"/>
</dbReference>
<accession>A0A4P9YJL8</accession>
<reference evidence="11" key="1">
    <citation type="journal article" date="2018" name="Nat. Microbiol.">
        <title>Leveraging single-cell genomics to expand the fungal tree of life.</title>
        <authorList>
            <person name="Ahrendt S.R."/>
            <person name="Quandt C.A."/>
            <person name="Ciobanu D."/>
            <person name="Clum A."/>
            <person name="Salamov A."/>
            <person name="Andreopoulos B."/>
            <person name="Cheng J.F."/>
            <person name="Woyke T."/>
            <person name="Pelin A."/>
            <person name="Henrissat B."/>
            <person name="Reynolds N.K."/>
            <person name="Benny G.L."/>
            <person name="Smith M.E."/>
            <person name="James T.Y."/>
            <person name="Grigoriev I.V."/>
        </authorList>
    </citation>
    <scope>NUCLEOTIDE SEQUENCE [LARGE SCALE GENOMIC DNA]</scope>
    <source>
        <strain evidence="11">CSF55</strain>
    </source>
</reference>
<evidence type="ECO:0000256" key="2">
    <source>
        <dbReference type="ARBA" id="ARBA00004604"/>
    </source>
</evidence>
<dbReference type="AlphaFoldDB" id="A0A4P9YJL8"/>
<dbReference type="PANTHER" id="PTHR12860:SF0">
    <property type="entry name" value="SIGNAL RECOGNITION PARTICLE SUBUNIT SRP68"/>
    <property type="match status" value="1"/>
</dbReference>
<evidence type="ECO:0000256" key="9">
    <source>
        <dbReference type="ARBA" id="ARBA00029498"/>
    </source>
</evidence>